<dbReference type="EMBL" id="JACEIK010019373">
    <property type="protein sequence ID" value="MCE5166113.1"/>
    <property type="molecule type" value="Genomic_DNA"/>
</dbReference>
<sequence length="144" mass="15956">MADKDMKVAIIDQPKNPEEEDSGAHGEVLRLIQQLTEWHRAWAQFSISADPSPQHAPGYTSCHLYPGTSTVCAPTPQHKINSYPAPPIDLAFIAPPPPEIPSFTVRPSIALPQYASEPVFNTHDVQNYPPKPKFKATDPYGYTH</sequence>
<evidence type="ECO:0000256" key="1">
    <source>
        <dbReference type="SAM" id="MobiDB-lite"/>
    </source>
</evidence>
<feature type="region of interest" description="Disordered" evidence="1">
    <location>
        <begin position="1"/>
        <end position="25"/>
    </location>
</feature>
<feature type="region of interest" description="Disordered" evidence="1">
    <location>
        <begin position="121"/>
        <end position="144"/>
    </location>
</feature>
<organism evidence="2 3">
    <name type="scientific">Datura stramonium</name>
    <name type="common">Jimsonweed</name>
    <name type="synonym">Common thornapple</name>
    <dbReference type="NCBI Taxonomy" id="4076"/>
    <lineage>
        <taxon>Eukaryota</taxon>
        <taxon>Viridiplantae</taxon>
        <taxon>Streptophyta</taxon>
        <taxon>Embryophyta</taxon>
        <taxon>Tracheophyta</taxon>
        <taxon>Spermatophyta</taxon>
        <taxon>Magnoliopsida</taxon>
        <taxon>eudicotyledons</taxon>
        <taxon>Gunneridae</taxon>
        <taxon>Pentapetalae</taxon>
        <taxon>asterids</taxon>
        <taxon>lamiids</taxon>
        <taxon>Solanales</taxon>
        <taxon>Solanaceae</taxon>
        <taxon>Solanoideae</taxon>
        <taxon>Datureae</taxon>
        <taxon>Datura</taxon>
    </lineage>
</organism>
<dbReference type="Proteomes" id="UP000823775">
    <property type="component" value="Unassembled WGS sequence"/>
</dbReference>
<evidence type="ECO:0000313" key="2">
    <source>
        <dbReference type="EMBL" id="MCE5166113.1"/>
    </source>
</evidence>
<feature type="non-terminal residue" evidence="2">
    <location>
        <position position="144"/>
    </location>
</feature>
<proteinExistence type="predicted"/>
<name>A0ABS8Y2D6_DATST</name>
<comment type="caution">
    <text evidence="2">The sequence shown here is derived from an EMBL/GenBank/DDBJ whole genome shotgun (WGS) entry which is preliminary data.</text>
</comment>
<gene>
    <name evidence="2" type="ORF">HAX54_014877</name>
</gene>
<accession>A0ABS8Y2D6</accession>
<reference evidence="2 3" key="1">
    <citation type="journal article" date="2021" name="BMC Genomics">
        <title>Datura genome reveals duplications of psychoactive alkaloid biosynthetic genes and high mutation rate following tissue culture.</title>
        <authorList>
            <person name="Rajewski A."/>
            <person name="Carter-House D."/>
            <person name="Stajich J."/>
            <person name="Litt A."/>
        </authorList>
    </citation>
    <scope>NUCLEOTIDE SEQUENCE [LARGE SCALE GENOMIC DNA]</scope>
    <source>
        <strain evidence="2">AR-01</strain>
    </source>
</reference>
<protein>
    <submittedName>
        <fullName evidence="2">Uncharacterized protein</fullName>
    </submittedName>
</protein>
<evidence type="ECO:0000313" key="3">
    <source>
        <dbReference type="Proteomes" id="UP000823775"/>
    </source>
</evidence>
<keyword evidence="3" id="KW-1185">Reference proteome</keyword>